<dbReference type="KEGG" id="salb:XNR_5734"/>
<comment type="caution">
    <text evidence="2">The sequence shown here is derived from an EMBL/GenBank/DDBJ whole genome shotgun (WGS) entry which is preliminary data.</text>
</comment>
<dbReference type="AlphaFoldDB" id="A0A126YBY4"/>
<reference evidence="3" key="2">
    <citation type="submission" date="2019-07" db="EMBL/GenBank/DDBJ databases">
        <authorList>
            <person name="Pylro V."/>
            <person name="Dias A."/>
            <person name="Andreote F."/>
            <person name="Varani A."/>
            <person name="Andreote C."/>
            <person name="Bernardo E."/>
            <person name="Martins T."/>
        </authorList>
    </citation>
    <scope>NUCLEOTIDE SEQUENCE</scope>
    <source>
        <strain evidence="3">77</strain>
    </source>
</reference>
<dbReference type="EMBL" id="VOGX01000034">
    <property type="protein sequence ID" value="TWV22580.1"/>
    <property type="molecule type" value="Genomic_DNA"/>
</dbReference>
<evidence type="ECO:0000313" key="2">
    <source>
        <dbReference type="EMBL" id="GHI49912.1"/>
    </source>
</evidence>
<reference evidence="2" key="3">
    <citation type="submission" date="2022-09" db="EMBL/GenBank/DDBJ databases">
        <title>Whole genome shotgun sequence of Streptomyces albidoflavus NBRC 12854.</title>
        <authorList>
            <person name="Komaki H."/>
            <person name="Tamura T."/>
        </authorList>
    </citation>
    <scope>NUCLEOTIDE SEQUENCE</scope>
    <source>
        <strain evidence="2">NBRC 12854</strain>
    </source>
</reference>
<dbReference type="RefSeq" id="WP_008410055.1">
    <property type="nucleotide sequence ID" value="NC_020990.1"/>
</dbReference>
<feature type="compositionally biased region" description="Basic and acidic residues" evidence="1">
    <location>
        <begin position="1"/>
        <end position="17"/>
    </location>
</feature>
<evidence type="ECO:0000313" key="4">
    <source>
        <dbReference type="Proteomes" id="UP000318052"/>
    </source>
</evidence>
<gene>
    <name evidence="3" type="ORF">FRZ02_21675</name>
    <name evidence="2" type="ORF">ScoT_60860</name>
</gene>
<organism evidence="2 5">
    <name type="scientific">Streptomyces albidoflavus</name>
    <dbReference type="NCBI Taxonomy" id="1886"/>
    <lineage>
        <taxon>Bacteria</taxon>
        <taxon>Bacillati</taxon>
        <taxon>Actinomycetota</taxon>
        <taxon>Actinomycetes</taxon>
        <taxon>Kitasatosporales</taxon>
        <taxon>Streptomycetaceae</taxon>
        <taxon>Streptomyces</taxon>
        <taxon>Streptomyces albidoflavus group</taxon>
    </lineage>
</organism>
<evidence type="ECO:0000313" key="3">
    <source>
        <dbReference type="EMBL" id="TWV22580.1"/>
    </source>
</evidence>
<evidence type="ECO:0000313" key="5">
    <source>
        <dbReference type="Proteomes" id="UP001051844"/>
    </source>
</evidence>
<evidence type="ECO:0000256" key="1">
    <source>
        <dbReference type="SAM" id="MobiDB-lite"/>
    </source>
</evidence>
<keyword evidence="4" id="KW-1185">Reference proteome</keyword>
<protein>
    <submittedName>
        <fullName evidence="2">Uncharacterized protein</fullName>
    </submittedName>
</protein>
<sequence>MTDGPRERGAEAVRADGNRATQLWMLDPHREPPPTLTGPLRAEAARPDLHQLCHWAAFTHQGNPAPGRPISLA</sequence>
<accession>A0A126YBY4</accession>
<name>A0A126YBY4_9ACTN</name>
<proteinExistence type="predicted"/>
<dbReference type="Proteomes" id="UP001051844">
    <property type="component" value="Unassembled WGS sequence"/>
</dbReference>
<feature type="region of interest" description="Disordered" evidence="1">
    <location>
        <begin position="1"/>
        <end position="32"/>
    </location>
</feature>
<dbReference type="EMBL" id="BNDZ01000005">
    <property type="protein sequence ID" value="GHI49912.1"/>
    <property type="molecule type" value="Genomic_DNA"/>
</dbReference>
<dbReference type="Proteomes" id="UP000318052">
    <property type="component" value="Unassembled WGS sequence"/>
</dbReference>
<reference evidence="3" key="1">
    <citation type="journal article" date="2019" name="Microbiol. Resour. Announc.">
        <title>Draft Genomic Sequences of Streptomyces misionensis and Streptomyces albidoflavus, bacteria applied for phytopathogen biocontrol.</title>
        <authorList>
            <person name="Pylro V."/>
            <person name="Dias A."/>
            <person name="Andreote F."/>
            <person name="Varani A."/>
            <person name="Andreote C."/>
            <person name="Bernardo E."/>
            <person name="Martins T."/>
        </authorList>
    </citation>
    <scope>NUCLEOTIDE SEQUENCE</scope>
    <source>
        <strain evidence="3">77</strain>
    </source>
</reference>